<dbReference type="EMBL" id="JBHTMK010000063">
    <property type="protein sequence ID" value="MFD1372961.1"/>
    <property type="molecule type" value="Genomic_DNA"/>
</dbReference>
<protein>
    <submittedName>
        <fullName evidence="3">Phosphotransferase</fullName>
    </submittedName>
</protein>
<organism evidence="3 4">
    <name type="scientific">Actinoplanes sichuanensis</name>
    <dbReference type="NCBI Taxonomy" id="512349"/>
    <lineage>
        <taxon>Bacteria</taxon>
        <taxon>Bacillati</taxon>
        <taxon>Actinomycetota</taxon>
        <taxon>Actinomycetes</taxon>
        <taxon>Micromonosporales</taxon>
        <taxon>Micromonosporaceae</taxon>
        <taxon>Actinoplanes</taxon>
    </lineage>
</organism>
<proteinExistence type="predicted"/>
<dbReference type="SUPFAM" id="SSF56112">
    <property type="entry name" value="Protein kinase-like (PK-like)"/>
    <property type="match status" value="1"/>
</dbReference>
<accession>A0ABW4AQL6</accession>
<dbReference type="InterPro" id="IPR011009">
    <property type="entry name" value="Kinase-like_dom_sf"/>
</dbReference>
<sequence>MSEEILSGGNTGGAVRSGDTVRRAGGAWTPTVQRLLGHLRGHGLTWVPQPFGTDHAGRDTVSYLPGTVLNGDLPHWVWADDVLVDAARLMSALHTATSTFDRTGAVWRIPAHEPADVVCHNDFAPYNMVFTGRTLTGVIDWDTASPGPRVWDLAYLAYRLVPLTDPADTEALDNGIAQRSRRLRLLCAAYGTHAPDPADVVAVAVDRLSDLAVWTETHSPHLASHVALYRRDARWITDHAAVLACR</sequence>
<evidence type="ECO:0000256" key="1">
    <source>
        <dbReference type="SAM" id="MobiDB-lite"/>
    </source>
</evidence>
<gene>
    <name evidence="3" type="ORF">ACFQ5G_47195</name>
</gene>
<comment type="caution">
    <text evidence="3">The sequence shown here is derived from an EMBL/GenBank/DDBJ whole genome shotgun (WGS) entry which is preliminary data.</text>
</comment>
<feature type="region of interest" description="Disordered" evidence="1">
    <location>
        <begin position="1"/>
        <end position="22"/>
    </location>
</feature>
<evidence type="ECO:0000313" key="4">
    <source>
        <dbReference type="Proteomes" id="UP001597183"/>
    </source>
</evidence>
<feature type="domain" description="Aminoglycoside phosphotransferase" evidence="2">
    <location>
        <begin position="109"/>
        <end position="172"/>
    </location>
</feature>
<reference evidence="4" key="1">
    <citation type="journal article" date="2019" name="Int. J. Syst. Evol. Microbiol.">
        <title>The Global Catalogue of Microorganisms (GCM) 10K type strain sequencing project: providing services to taxonomists for standard genome sequencing and annotation.</title>
        <authorList>
            <consortium name="The Broad Institute Genomics Platform"/>
            <consortium name="The Broad Institute Genome Sequencing Center for Infectious Disease"/>
            <person name="Wu L."/>
            <person name="Ma J."/>
        </authorList>
    </citation>
    <scope>NUCLEOTIDE SEQUENCE [LARGE SCALE GENOMIC DNA]</scope>
    <source>
        <strain evidence="4">CCM 7526</strain>
    </source>
</reference>
<dbReference type="RefSeq" id="WP_317794691.1">
    <property type="nucleotide sequence ID" value="NZ_AP028461.1"/>
</dbReference>
<dbReference type="Pfam" id="PF01636">
    <property type="entry name" value="APH"/>
    <property type="match status" value="1"/>
</dbReference>
<evidence type="ECO:0000259" key="2">
    <source>
        <dbReference type="Pfam" id="PF01636"/>
    </source>
</evidence>
<name>A0ABW4AQL6_9ACTN</name>
<evidence type="ECO:0000313" key="3">
    <source>
        <dbReference type="EMBL" id="MFD1372961.1"/>
    </source>
</evidence>
<dbReference type="Gene3D" id="3.90.1200.10">
    <property type="match status" value="1"/>
</dbReference>
<keyword evidence="4" id="KW-1185">Reference proteome</keyword>
<dbReference type="InterPro" id="IPR002575">
    <property type="entry name" value="Aminoglycoside_PTrfase"/>
</dbReference>
<dbReference type="Proteomes" id="UP001597183">
    <property type="component" value="Unassembled WGS sequence"/>
</dbReference>